<dbReference type="CDD" id="cd17502">
    <property type="entry name" value="MFS_Azr1_MDR_like"/>
    <property type="match status" value="1"/>
</dbReference>
<evidence type="ECO:0000256" key="5">
    <source>
        <dbReference type="SAM" id="MobiDB-lite"/>
    </source>
</evidence>
<feature type="domain" description="Major facilitator superfamily (MFS) profile" evidence="7">
    <location>
        <begin position="91"/>
        <end position="571"/>
    </location>
</feature>
<dbReference type="RefSeq" id="XP_052942841.1">
    <property type="nucleotide sequence ID" value="XM_053091099.1"/>
</dbReference>
<feature type="compositionally biased region" description="Basic and acidic residues" evidence="5">
    <location>
        <begin position="582"/>
        <end position="604"/>
    </location>
</feature>
<dbReference type="PRINTS" id="PR01036">
    <property type="entry name" value="TCRTETB"/>
</dbReference>
<dbReference type="Gene3D" id="1.20.1250.20">
    <property type="entry name" value="MFS general substrate transporter like domains"/>
    <property type="match status" value="1"/>
</dbReference>
<proteinExistence type="predicted"/>
<accession>A0AA38H5W8</accession>
<dbReference type="GeneID" id="77730304"/>
<protein>
    <submittedName>
        <fullName evidence="8">Major facilitator superfamily domain-containing protein</fullName>
    </submittedName>
</protein>
<feature type="transmembrane region" description="Helical" evidence="6">
    <location>
        <begin position="182"/>
        <end position="201"/>
    </location>
</feature>
<feature type="transmembrane region" description="Helical" evidence="6">
    <location>
        <begin position="90"/>
        <end position="115"/>
    </location>
</feature>
<dbReference type="Gene3D" id="1.20.1720.10">
    <property type="entry name" value="Multidrug resistance protein D"/>
    <property type="match status" value="1"/>
</dbReference>
<dbReference type="PANTHER" id="PTHR23501:SF102">
    <property type="entry name" value="DRUG TRANSPORTER, PUTATIVE (AFU_ORTHOLOGUE AFUA_3G08530)-RELATED"/>
    <property type="match status" value="1"/>
</dbReference>
<dbReference type="GO" id="GO:0005886">
    <property type="term" value="C:plasma membrane"/>
    <property type="evidence" value="ECO:0007669"/>
    <property type="project" value="TreeGrafter"/>
</dbReference>
<feature type="transmembrane region" description="Helical" evidence="6">
    <location>
        <begin position="276"/>
        <end position="296"/>
    </location>
</feature>
<evidence type="ECO:0000256" key="6">
    <source>
        <dbReference type="SAM" id="Phobius"/>
    </source>
</evidence>
<dbReference type="InterPro" id="IPR011701">
    <property type="entry name" value="MFS"/>
</dbReference>
<keyword evidence="9" id="KW-1185">Reference proteome</keyword>
<feature type="transmembrane region" description="Helical" evidence="6">
    <location>
        <begin position="127"/>
        <end position="144"/>
    </location>
</feature>
<feature type="transmembrane region" description="Helical" evidence="6">
    <location>
        <begin position="482"/>
        <end position="500"/>
    </location>
</feature>
<feature type="transmembrane region" description="Helical" evidence="6">
    <location>
        <begin position="339"/>
        <end position="361"/>
    </location>
</feature>
<comment type="caution">
    <text evidence="8">The sequence shown here is derived from an EMBL/GenBank/DDBJ whole genome shotgun (WGS) entry which is preliminary data.</text>
</comment>
<dbReference type="PANTHER" id="PTHR23501">
    <property type="entry name" value="MAJOR FACILITATOR SUPERFAMILY"/>
    <property type="match status" value="1"/>
</dbReference>
<feature type="region of interest" description="Disordered" evidence="5">
    <location>
        <begin position="570"/>
        <end position="652"/>
    </location>
</feature>
<dbReference type="Pfam" id="PF07690">
    <property type="entry name" value="MFS_1"/>
    <property type="match status" value="1"/>
</dbReference>
<feature type="transmembrane region" description="Helical" evidence="6">
    <location>
        <begin position="156"/>
        <end position="176"/>
    </location>
</feature>
<evidence type="ECO:0000259" key="7">
    <source>
        <dbReference type="PROSITE" id="PS50850"/>
    </source>
</evidence>
<evidence type="ECO:0000256" key="3">
    <source>
        <dbReference type="ARBA" id="ARBA00022989"/>
    </source>
</evidence>
<dbReference type="InterPro" id="IPR036259">
    <property type="entry name" value="MFS_trans_sf"/>
</dbReference>
<feature type="transmembrane region" description="Helical" evidence="6">
    <location>
        <begin position="442"/>
        <end position="461"/>
    </location>
</feature>
<feature type="transmembrane region" description="Helical" evidence="6">
    <location>
        <begin position="213"/>
        <end position="232"/>
    </location>
</feature>
<evidence type="ECO:0000256" key="2">
    <source>
        <dbReference type="ARBA" id="ARBA00022692"/>
    </source>
</evidence>
<dbReference type="PROSITE" id="PS50850">
    <property type="entry name" value="MFS"/>
    <property type="match status" value="1"/>
</dbReference>
<keyword evidence="3 6" id="KW-1133">Transmembrane helix</keyword>
<reference evidence="8" key="1">
    <citation type="journal article" date="2022" name="G3 (Bethesda)">
        <title>High quality genome of the basidiomycete yeast Dioszegia hungarica PDD-24b-2 isolated from cloud water.</title>
        <authorList>
            <person name="Jarrige D."/>
            <person name="Haridas S."/>
            <person name="Bleykasten-Grosshans C."/>
            <person name="Joly M."/>
            <person name="Nadalig T."/>
            <person name="Sancelme M."/>
            <person name="Vuilleumier S."/>
            <person name="Grigoriev I.V."/>
            <person name="Amato P."/>
            <person name="Bringel F."/>
        </authorList>
    </citation>
    <scope>NUCLEOTIDE SEQUENCE</scope>
    <source>
        <strain evidence="8">PDD-24b-2</strain>
    </source>
</reference>
<gene>
    <name evidence="8" type="ORF">MKK02DRAFT_40450</name>
</gene>
<dbReference type="Proteomes" id="UP001164286">
    <property type="component" value="Unassembled WGS sequence"/>
</dbReference>
<comment type="subcellular location">
    <subcellularLocation>
        <location evidence="1">Membrane</location>
        <topology evidence="1">Multi-pass membrane protein</topology>
    </subcellularLocation>
</comment>
<feature type="transmembrane region" description="Helical" evidence="6">
    <location>
        <begin position="244"/>
        <end position="264"/>
    </location>
</feature>
<feature type="transmembrane region" description="Helical" evidence="6">
    <location>
        <begin position="381"/>
        <end position="401"/>
    </location>
</feature>
<dbReference type="SUPFAM" id="SSF103473">
    <property type="entry name" value="MFS general substrate transporter"/>
    <property type="match status" value="1"/>
</dbReference>
<feature type="transmembrane region" description="Helical" evidence="6">
    <location>
        <begin position="308"/>
        <end position="327"/>
    </location>
</feature>
<feature type="compositionally biased region" description="Basic and acidic residues" evidence="5">
    <location>
        <begin position="28"/>
        <end position="39"/>
    </location>
</feature>
<feature type="region of interest" description="Disordered" evidence="5">
    <location>
        <begin position="1"/>
        <end position="80"/>
    </location>
</feature>
<sequence length="652" mass="68962">MGEPMNAARGLEPDPIPSDVPATAPVRGDIERGYNRPDGVETPGSDVTVHRDRKGSAAPSERGEKSRTRGKGLTEGDADMEDIPKNNMALVMPSIGLVLFLAALDQTIVATALPTIAEELNTTPSEYQWVGTSYLLAALLQGPMNGRVSDIVGRKPMLYAAIVIFTVSSALCGAAKTASWLIIARAFQGLGGGAIIGLTIVTSDITPLHKRGWYQGLLGLAWSVASVLGPILGGILTQKANWRWCFYINLPTCAIALVGLFFTLKLNKTKASTFRQLLQTALVMAGGALLVVGFAFAADHGFSEPSSYGCIAAGCGVMVLAILNCLFTKRNAIIPARMFSNRTTLFFLIGSLLQATAFIPINFILPQLFQGVTGADTLTSGLMLLPFALSVSVCSTIGGFVNSKFRIVRPVAWFGYAFGGLGYALFYAFFTYPIPLATQEGLQVITGVGIGFSIVVPLIVLQSAMPLKEMAATTGAWSVTRTIGGSVGLAVFTAILNTGIRTRFEGIPGYGTDFVLPQSVEGYAQLHNLPEGPVKEAVLTAFADSLRTCWIAAAAMMFAALLITLPTRSYSTSRTGGTGGVKPEKTADEKAAEGIEEHDEKVILGDDDEAERERGRSRGMGQGEKGLGTQSSTPSDRTVVGKAEVLGGPDKE</sequence>
<evidence type="ECO:0000313" key="8">
    <source>
        <dbReference type="EMBL" id="KAI9633064.1"/>
    </source>
</evidence>
<keyword evidence="4 6" id="KW-0472">Membrane</keyword>
<dbReference type="InterPro" id="IPR020846">
    <property type="entry name" value="MFS_dom"/>
</dbReference>
<evidence type="ECO:0000256" key="4">
    <source>
        <dbReference type="ARBA" id="ARBA00023136"/>
    </source>
</evidence>
<dbReference type="EMBL" id="JAKWFO010000013">
    <property type="protein sequence ID" value="KAI9633064.1"/>
    <property type="molecule type" value="Genomic_DNA"/>
</dbReference>
<feature type="transmembrane region" description="Helical" evidence="6">
    <location>
        <begin position="413"/>
        <end position="430"/>
    </location>
</feature>
<feature type="transmembrane region" description="Helical" evidence="6">
    <location>
        <begin position="545"/>
        <end position="565"/>
    </location>
</feature>
<evidence type="ECO:0000256" key="1">
    <source>
        <dbReference type="ARBA" id="ARBA00004141"/>
    </source>
</evidence>
<keyword evidence="2 6" id="KW-0812">Transmembrane</keyword>
<evidence type="ECO:0000313" key="9">
    <source>
        <dbReference type="Proteomes" id="UP001164286"/>
    </source>
</evidence>
<name>A0AA38H5W8_9TREE</name>
<dbReference type="AlphaFoldDB" id="A0AA38H5W8"/>
<organism evidence="8 9">
    <name type="scientific">Dioszegia hungarica</name>
    <dbReference type="NCBI Taxonomy" id="4972"/>
    <lineage>
        <taxon>Eukaryota</taxon>
        <taxon>Fungi</taxon>
        <taxon>Dikarya</taxon>
        <taxon>Basidiomycota</taxon>
        <taxon>Agaricomycotina</taxon>
        <taxon>Tremellomycetes</taxon>
        <taxon>Tremellales</taxon>
        <taxon>Bulleribasidiaceae</taxon>
        <taxon>Dioszegia</taxon>
    </lineage>
</organism>
<dbReference type="GO" id="GO:0022857">
    <property type="term" value="F:transmembrane transporter activity"/>
    <property type="evidence" value="ECO:0007669"/>
    <property type="project" value="InterPro"/>
</dbReference>